<dbReference type="RefSeq" id="WP_181666403.1">
    <property type="nucleotide sequence ID" value="NZ_PTLZ01000001.1"/>
</dbReference>
<evidence type="ECO:0000313" key="2">
    <source>
        <dbReference type="Proteomes" id="UP000294737"/>
    </source>
</evidence>
<reference evidence="1 2" key="1">
    <citation type="submission" date="2019-03" db="EMBL/GenBank/DDBJ databases">
        <title>Genomic Encyclopedia of Type Strains, Phase IV (KMG-IV): sequencing the most valuable type-strain genomes for metagenomic binning, comparative biology and taxonomic classification.</title>
        <authorList>
            <person name="Goeker M."/>
        </authorList>
    </citation>
    <scope>NUCLEOTIDE SEQUENCE [LARGE SCALE GENOMIC DNA]</scope>
    <source>
        <strain evidence="1 2">DSM 18555</strain>
    </source>
</reference>
<organism evidence="1 2">
    <name type="scientific">Herminiimonas fonticola</name>
    <dbReference type="NCBI Taxonomy" id="303380"/>
    <lineage>
        <taxon>Bacteria</taxon>
        <taxon>Pseudomonadati</taxon>
        <taxon>Pseudomonadota</taxon>
        <taxon>Betaproteobacteria</taxon>
        <taxon>Burkholderiales</taxon>
        <taxon>Oxalobacteraceae</taxon>
        <taxon>Herminiimonas</taxon>
    </lineage>
</organism>
<proteinExistence type="predicted"/>
<dbReference type="EMBL" id="SNWF01000004">
    <property type="protein sequence ID" value="TDN93791.1"/>
    <property type="molecule type" value="Genomic_DNA"/>
</dbReference>
<dbReference type="Proteomes" id="UP000294737">
    <property type="component" value="Unassembled WGS sequence"/>
</dbReference>
<dbReference type="AlphaFoldDB" id="A0A4R6GFW1"/>
<protein>
    <submittedName>
        <fullName evidence="1">Uncharacterized protein</fullName>
    </submittedName>
</protein>
<accession>A0A4R6GFW1</accession>
<evidence type="ECO:0000313" key="1">
    <source>
        <dbReference type="EMBL" id="TDN93791.1"/>
    </source>
</evidence>
<sequence>MTLIDSKRPSKLYYFSERSSLERSLSLGEFRLSPPASDLTTHGANPGHYLVLGLMQSWDGTLFDTTLNVDSYLVVHDAEEFGERLHKAVQKTLPNWAGIDAAISYGAPSPLGKVFSKAKSHVKENEWRFAWRPMHAGASVHPVVIKIGSIEDIAELHSRND</sequence>
<name>A0A4R6GFW1_9BURK</name>
<keyword evidence="2" id="KW-1185">Reference proteome</keyword>
<gene>
    <name evidence="1" type="ORF">EV677_0324</name>
</gene>
<comment type="caution">
    <text evidence="1">The sequence shown here is derived from an EMBL/GenBank/DDBJ whole genome shotgun (WGS) entry which is preliminary data.</text>
</comment>